<protein>
    <submittedName>
        <fullName evidence="1">Uncharacterized protein</fullName>
    </submittedName>
</protein>
<name>A0A4U6DCP6_9BACT</name>
<evidence type="ECO:0000313" key="1">
    <source>
        <dbReference type="EMBL" id="TKT94048.1"/>
    </source>
</evidence>
<keyword evidence="2" id="KW-1185">Reference proteome</keyword>
<dbReference type="RefSeq" id="WP_137338337.1">
    <property type="nucleotide sequence ID" value="NZ_SZVO01000001.1"/>
</dbReference>
<reference evidence="1 2" key="1">
    <citation type="submission" date="2019-05" db="EMBL/GenBank/DDBJ databases">
        <title>Dyadobacter AR-3-8 sp. nov., isolated from arctic soil.</title>
        <authorList>
            <person name="Chaudhary D.K."/>
        </authorList>
    </citation>
    <scope>NUCLEOTIDE SEQUENCE [LARGE SCALE GENOMIC DNA]</scope>
    <source>
        <strain evidence="1 2">AR-3-8</strain>
    </source>
</reference>
<dbReference type="EMBL" id="SZVO01000001">
    <property type="protein sequence ID" value="TKT94048.1"/>
    <property type="molecule type" value="Genomic_DNA"/>
</dbReference>
<evidence type="ECO:0000313" key="2">
    <source>
        <dbReference type="Proteomes" id="UP000304900"/>
    </source>
</evidence>
<dbReference type="OrthoDB" id="1256438at2"/>
<proteinExistence type="predicted"/>
<accession>A0A4U6DCP6</accession>
<comment type="caution">
    <text evidence="1">The sequence shown here is derived from an EMBL/GenBank/DDBJ whole genome shotgun (WGS) entry which is preliminary data.</text>
</comment>
<sequence length="256" mass="29039">MQKNILLIFTFLLLSELSFGQQDFRFNYNFKRLINEPNIELYKYDKTQKKYSVRKTNLEHVRGALTKISIRKDTLSVKLWPNAITPNADTPNVLSSDDNYSDFIITIPDDDNYPVINRYKGFDLPFSSTQLFAINIPLRMNLKNSTVGSEFINANISLSKIYGRTRIYQSEFVKPRTSFWGWGGFLGLGGTKNSIDKEEVGINYGFNIIGSIYKINLLVAIGFESGLSKYGKTSPFLGFGFGFDLVSVSSLGFSEK</sequence>
<dbReference type="Proteomes" id="UP000304900">
    <property type="component" value="Unassembled WGS sequence"/>
</dbReference>
<gene>
    <name evidence="1" type="ORF">FDK13_02230</name>
</gene>
<organism evidence="1 2">
    <name type="scientific">Dyadobacter frigoris</name>
    <dbReference type="NCBI Taxonomy" id="2576211"/>
    <lineage>
        <taxon>Bacteria</taxon>
        <taxon>Pseudomonadati</taxon>
        <taxon>Bacteroidota</taxon>
        <taxon>Cytophagia</taxon>
        <taxon>Cytophagales</taxon>
        <taxon>Spirosomataceae</taxon>
        <taxon>Dyadobacter</taxon>
    </lineage>
</organism>
<dbReference type="AlphaFoldDB" id="A0A4U6DCP6"/>